<sequence>MVVIPVVVPPLPHENRWARNLPPATALKWLAQGWQDFCTVPGPSIAYGILIFLLSFAIIDGLFLFGRDYILFPALAGFMVIGPLLAIGTYAKSRQIARGEPVSLMQMIFVRPAAGAQLLFTGVLLCLLMLVWMRAAVIVYALFFGLLPFPGLDHVAAMLFSTPVGWAMLIVGSAVGALFASFSFAISAFSIPMQLEQRVDALTAMGTSFALVGKNLPVMLTWGAIVLGLFLLSLATGLLGLIIVFPVLGHGTWHAYEAMKAAPAAAKAS</sequence>
<dbReference type="InterPro" id="IPR018692">
    <property type="entry name" value="DUF2189"/>
</dbReference>
<dbReference type="AlphaFoldDB" id="A0A090N7Y1"/>
<dbReference type="Pfam" id="PF09955">
    <property type="entry name" value="DUF2189"/>
    <property type="match status" value="1"/>
</dbReference>
<feature type="transmembrane region" description="Helical" evidence="1">
    <location>
        <begin position="226"/>
        <end position="249"/>
    </location>
</feature>
<evidence type="ECO:0000256" key="1">
    <source>
        <dbReference type="SAM" id="Phobius"/>
    </source>
</evidence>
<reference evidence="2 3" key="1">
    <citation type="journal article" date="2014" name="Genome Announc.">
        <title>Genome Sequence of Afipia felis Strain 76713, Isolated in Hospital Water Using an Amoeba Co-Culture Procedure.</title>
        <authorList>
            <person name="Benamar S."/>
            <person name="La Scola B."/>
            <person name="Croce O."/>
        </authorList>
    </citation>
    <scope>NUCLEOTIDE SEQUENCE [LARGE SCALE GENOMIC DNA]</scope>
    <source>
        <strain evidence="2 3">76713</strain>
    </source>
</reference>
<dbReference type="OrthoDB" id="9809543at2"/>
<keyword evidence="3" id="KW-1185">Reference proteome</keyword>
<accession>A0A090N7Y1</accession>
<organism evidence="2 3">
    <name type="scientific">Afipia felis</name>
    <name type="common">Cat scratch disease bacillus</name>
    <dbReference type="NCBI Taxonomy" id="1035"/>
    <lineage>
        <taxon>Bacteria</taxon>
        <taxon>Pseudomonadati</taxon>
        <taxon>Pseudomonadota</taxon>
        <taxon>Alphaproteobacteria</taxon>
        <taxon>Hyphomicrobiales</taxon>
        <taxon>Nitrobacteraceae</taxon>
        <taxon>Afipia</taxon>
    </lineage>
</organism>
<keyword evidence="1" id="KW-1133">Transmembrane helix</keyword>
<evidence type="ECO:0000313" key="2">
    <source>
        <dbReference type="EMBL" id="CEG09193.1"/>
    </source>
</evidence>
<dbReference type="RefSeq" id="WP_009340007.1">
    <property type="nucleotide sequence ID" value="NZ_CCAZ020000001.1"/>
</dbReference>
<feature type="transmembrane region" description="Helical" evidence="1">
    <location>
        <begin position="44"/>
        <end position="63"/>
    </location>
</feature>
<feature type="transmembrane region" description="Helical" evidence="1">
    <location>
        <begin position="166"/>
        <end position="189"/>
    </location>
</feature>
<dbReference type="Proteomes" id="UP000035762">
    <property type="component" value="Unassembled WGS sequence"/>
</dbReference>
<feature type="transmembrane region" description="Helical" evidence="1">
    <location>
        <begin position="137"/>
        <end position="160"/>
    </location>
</feature>
<dbReference type="STRING" id="1035.BN961_02616"/>
<proteinExistence type="predicted"/>
<dbReference type="EMBL" id="CCAZ020000001">
    <property type="protein sequence ID" value="CEG09193.1"/>
    <property type="molecule type" value="Genomic_DNA"/>
</dbReference>
<keyword evidence="1" id="KW-0472">Membrane</keyword>
<protein>
    <submittedName>
        <fullName evidence="2">Integral membrane protein</fullName>
    </submittedName>
</protein>
<keyword evidence="1" id="KW-0812">Transmembrane</keyword>
<gene>
    <name evidence="2" type="ORF">BN961_02616</name>
</gene>
<feature type="transmembrane region" description="Helical" evidence="1">
    <location>
        <begin position="70"/>
        <end position="88"/>
    </location>
</feature>
<evidence type="ECO:0000313" key="3">
    <source>
        <dbReference type="Proteomes" id="UP000035762"/>
    </source>
</evidence>
<comment type="caution">
    <text evidence="2">The sequence shown here is derived from an EMBL/GenBank/DDBJ whole genome shotgun (WGS) entry which is preliminary data.</text>
</comment>
<name>A0A090N7Y1_AFIFE</name>
<feature type="transmembrane region" description="Helical" evidence="1">
    <location>
        <begin position="108"/>
        <end position="130"/>
    </location>
</feature>